<evidence type="ECO:0000313" key="3">
    <source>
        <dbReference type="Proteomes" id="UP000198318"/>
    </source>
</evidence>
<reference evidence="2 3" key="1">
    <citation type="submission" date="2017-06" db="EMBL/GenBank/DDBJ databases">
        <authorList>
            <person name="Kim H.J."/>
            <person name="Triplett B.A."/>
        </authorList>
    </citation>
    <scope>NUCLEOTIDE SEQUENCE [LARGE SCALE GENOMIC DNA]</scope>
    <source>
        <strain evidence="2 3">DSM 44715</strain>
    </source>
</reference>
<protein>
    <submittedName>
        <fullName evidence="2">Uncharacterized protein</fullName>
    </submittedName>
</protein>
<gene>
    <name evidence="2" type="ORF">SAMN05443665_101686</name>
</gene>
<name>A0A239JZB1_9ACTN</name>
<accession>A0A239JZB1</accession>
<dbReference type="AlphaFoldDB" id="A0A239JZB1"/>
<sequence>MPGTLTRPALRTTRAFISPDHAGFDPAAIPTPDGDERPFGYAYSTPWGTPDEGAPAADPQAGHYDPATQTWVGPNGEDITAGYSSYTVTGSGQPPWGDKILDDVCA</sequence>
<dbReference type="EMBL" id="FZOR01000016">
    <property type="protein sequence ID" value="SNT11110.1"/>
    <property type="molecule type" value="Genomic_DNA"/>
</dbReference>
<dbReference type="OrthoDB" id="3477656at2"/>
<proteinExistence type="predicted"/>
<keyword evidence="3" id="KW-1185">Reference proteome</keyword>
<evidence type="ECO:0000256" key="1">
    <source>
        <dbReference type="SAM" id="MobiDB-lite"/>
    </source>
</evidence>
<evidence type="ECO:0000313" key="2">
    <source>
        <dbReference type="EMBL" id="SNT11110.1"/>
    </source>
</evidence>
<dbReference type="RefSeq" id="WP_089327252.1">
    <property type="nucleotide sequence ID" value="NZ_FZOR01000016.1"/>
</dbReference>
<organism evidence="2 3">
    <name type="scientific">Actinomadura meyerae</name>
    <dbReference type="NCBI Taxonomy" id="240840"/>
    <lineage>
        <taxon>Bacteria</taxon>
        <taxon>Bacillati</taxon>
        <taxon>Actinomycetota</taxon>
        <taxon>Actinomycetes</taxon>
        <taxon>Streptosporangiales</taxon>
        <taxon>Thermomonosporaceae</taxon>
        <taxon>Actinomadura</taxon>
    </lineage>
</organism>
<feature type="region of interest" description="Disordered" evidence="1">
    <location>
        <begin position="18"/>
        <end position="62"/>
    </location>
</feature>
<dbReference type="Proteomes" id="UP000198318">
    <property type="component" value="Unassembled WGS sequence"/>
</dbReference>